<accession>A0A1G9XW45</accession>
<dbReference type="OrthoDB" id="2085234at2"/>
<name>A0A1G9XW45_9FIRM</name>
<comment type="similarity">
    <text evidence="1">Belongs to the MecA family.</text>
</comment>
<feature type="region of interest" description="Disordered" evidence="2">
    <location>
        <begin position="170"/>
        <end position="198"/>
    </location>
</feature>
<evidence type="ECO:0000313" key="4">
    <source>
        <dbReference type="Proteomes" id="UP000187651"/>
    </source>
</evidence>
<feature type="region of interest" description="Disordered" evidence="2">
    <location>
        <begin position="90"/>
        <end position="126"/>
    </location>
</feature>
<dbReference type="InterPro" id="IPR038471">
    <property type="entry name" value="MecA_C_sf"/>
</dbReference>
<sequence>MKIEKINDNQIRCTLNKSDLASRQLKISELAYGSEKARELFRDMMRQANYELGFEAEDLPLMIEAIPVSAECIVLIITKVDNPEELDTRFSRFSDSDESEDFEDYDYNDFDDDSDDDEDEDMVPGKLSDELDSVENLDSEIQDLGNDLMNIFSQVKDYLNKKKVSPNSDSFVPLSQSISNANGTNKSATDNKDNKDSIIKDNTADVSTLTPPVVVRVFSFNTLDDATDAALIINPIYSDDSTFFKDTKDNHYYLAITRKNTSSVNFNKICNILSEYGKKETMDVSSVDYFKEHQEVLIKKHAVQILTTI</sequence>
<dbReference type="PANTHER" id="PTHR39161">
    <property type="entry name" value="ADAPTER PROTEIN MECA"/>
    <property type="match status" value="1"/>
</dbReference>
<gene>
    <name evidence="3" type="ORF">SAMN05216544_1656</name>
</gene>
<proteinExistence type="inferred from homology"/>
<dbReference type="EMBL" id="FNHZ01000004">
    <property type="protein sequence ID" value="SDN00711.1"/>
    <property type="molecule type" value="Genomic_DNA"/>
</dbReference>
<feature type="compositionally biased region" description="Acidic residues" evidence="2">
    <location>
        <begin position="96"/>
        <end position="122"/>
    </location>
</feature>
<feature type="compositionally biased region" description="Polar residues" evidence="2">
    <location>
        <begin position="170"/>
        <end position="188"/>
    </location>
</feature>
<feature type="compositionally biased region" description="Basic and acidic residues" evidence="2">
    <location>
        <begin position="189"/>
        <end position="198"/>
    </location>
</feature>
<evidence type="ECO:0000256" key="1">
    <source>
        <dbReference type="ARBA" id="ARBA00005397"/>
    </source>
</evidence>
<dbReference type="Gene3D" id="3.30.70.1950">
    <property type="match status" value="1"/>
</dbReference>
<protein>
    <submittedName>
        <fullName evidence="3">Adapter protein MecA 1/2</fullName>
    </submittedName>
</protein>
<dbReference type="Proteomes" id="UP000187651">
    <property type="component" value="Unassembled WGS sequence"/>
</dbReference>
<reference evidence="4" key="1">
    <citation type="submission" date="2016-10" db="EMBL/GenBank/DDBJ databases">
        <authorList>
            <person name="Varghese N."/>
            <person name="Submissions S."/>
        </authorList>
    </citation>
    <scope>NUCLEOTIDE SEQUENCE [LARGE SCALE GENOMIC DNA]</scope>
    <source>
        <strain evidence="4">M83</strain>
    </source>
</reference>
<evidence type="ECO:0000313" key="3">
    <source>
        <dbReference type="EMBL" id="SDN00711.1"/>
    </source>
</evidence>
<dbReference type="PANTHER" id="PTHR39161:SF1">
    <property type="entry name" value="ADAPTER PROTEIN MECA 1"/>
    <property type="match status" value="1"/>
</dbReference>
<keyword evidence="4" id="KW-1185">Reference proteome</keyword>
<dbReference type="Pfam" id="PF05389">
    <property type="entry name" value="MecA"/>
    <property type="match status" value="1"/>
</dbReference>
<dbReference type="InterPro" id="IPR008681">
    <property type="entry name" value="Neg-reg_MecA"/>
</dbReference>
<dbReference type="AlphaFoldDB" id="A0A1G9XW45"/>
<evidence type="ECO:0000256" key="2">
    <source>
        <dbReference type="SAM" id="MobiDB-lite"/>
    </source>
</evidence>
<organism evidence="3 4">
    <name type="scientific">Lachnospira pectinoschiza</name>
    <dbReference type="NCBI Taxonomy" id="28052"/>
    <lineage>
        <taxon>Bacteria</taxon>
        <taxon>Bacillati</taxon>
        <taxon>Bacillota</taxon>
        <taxon>Clostridia</taxon>
        <taxon>Lachnospirales</taxon>
        <taxon>Lachnospiraceae</taxon>
        <taxon>Lachnospira</taxon>
    </lineage>
</organism>
<dbReference type="RefSeq" id="WP_074521727.1">
    <property type="nucleotide sequence ID" value="NZ_FNHZ01000004.1"/>
</dbReference>